<evidence type="ECO:0000259" key="1">
    <source>
        <dbReference type="PROSITE" id="PS50943"/>
    </source>
</evidence>
<dbReference type="Pfam" id="PF01381">
    <property type="entry name" value="HTH_3"/>
    <property type="match status" value="1"/>
</dbReference>
<dbReference type="CDD" id="cd00093">
    <property type="entry name" value="HTH_XRE"/>
    <property type="match status" value="1"/>
</dbReference>
<organism evidence="2 3">
    <name type="scientific">Mesobacillus persicus</name>
    <dbReference type="NCBI Taxonomy" id="930146"/>
    <lineage>
        <taxon>Bacteria</taxon>
        <taxon>Bacillati</taxon>
        <taxon>Bacillota</taxon>
        <taxon>Bacilli</taxon>
        <taxon>Bacillales</taxon>
        <taxon>Bacillaceae</taxon>
        <taxon>Mesobacillus</taxon>
    </lineage>
</organism>
<name>A0A1H8JLA4_9BACI</name>
<dbReference type="PROSITE" id="PS50943">
    <property type="entry name" value="HTH_CROC1"/>
    <property type="match status" value="1"/>
</dbReference>
<dbReference type="Gene3D" id="1.10.260.40">
    <property type="entry name" value="lambda repressor-like DNA-binding domains"/>
    <property type="match status" value="1"/>
</dbReference>
<accession>A0A1H8JLA4</accession>
<reference evidence="3" key="1">
    <citation type="submission" date="2016-10" db="EMBL/GenBank/DDBJ databases">
        <authorList>
            <person name="Varghese N."/>
            <person name="Submissions S."/>
        </authorList>
    </citation>
    <scope>NUCLEOTIDE SEQUENCE [LARGE SCALE GENOMIC DNA]</scope>
    <source>
        <strain evidence="3">B48,IBRC-M 10115,DSM 25386,CECT 8001</strain>
    </source>
</reference>
<evidence type="ECO:0000313" key="2">
    <source>
        <dbReference type="EMBL" id="SEN81116.1"/>
    </source>
</evidence>
<feature type="domain" description="HTH cro/C1-type" evidence="1">
    <location>
        <begin position="8"/>
        <end position="68"/>
    </location>
</feature>
<dbReference type="SMART" id="SM00530">
    <property type="entry name" value="HTH_XRE"/>
    <property type="match status" value="1"/>
</dbReference>
<gene>
    <name evidence="2" type="ORF">SAMN05192533_12167</name>
</gene>
<dbReference type="SUPFAM" id="SSF47413">
    <property type="entry name" value="lambda repressor-like DNA-binding domains"/>
    <property type="match status" value="1"/>
</dbReference>
<dbReference type="RefSeq" id="WP_090749956.1">
    <property type="nucleotide sequence ID" value="NZ_FOBW01000021.1"/>
</dbReference>
<protein>
    <submittedName>
        <fullName evidence="2">Helix-turn-helix domain-containing protein</fullName>
    </submittedName>
</protein>
<proteinExistence type="predicted"/>
<dbReference type="OrthoDB" id="2615321at2"/>
<dbReference type="STRING" id="930146.SAMN05192533_12167"/>
<dbReference type="EMBL" id="FOBW01000021">
    <property type="protein sequence ID" value="SEN81116.1"/>
    <property type="molecule type" value="Genomic_DNA"/>
</dbReference>
<sequence>MSDFGSMIRAHREQKGYTLNDFAHRIGVSPGYLSNLETGKTDTIRLHVLERLQQELDIHPLQTDEQRLEQRLQRVTLMLQQCQMRNPSLTEHFMTQFEQSLELLMDA</sequence>
<evidence type="ECO:0000313" key="3">
    <source>
        <dbReference type="Proteomes" id="UP000198553"/>
    </source>
</evidence>
<dbReference type="InterPro" id="IPR010982">
    <property type="entry name" value="Lambda_DNA-bd_dom_sf"/>
</dbReference>
<dbReference type="GO" id="GO:0003677">
    <property type="term" value="F:DNA binding"/>
    <property type="evidence" value="ECO:0007669"/>
    <property type="project" value="InterPro"/>
</dbReference>
<dbReference type="InterPro" id="IPR001387">
    <property type="entry name" value="Cro/C1-type_HTH"/>
</dbReference>
<dbReference type="Proteomes" id="UP000198553">
    <property type="component" value="Unassembled WGS sequence"/>
</dbReference>
<keyword evidence="3" id="KW-1185">Reference proteome</keyword>
<dbReference type="AlphaFoldDB" id="A0A1H8JLA4"/>